<evidence type="ECO:0000259" key="1">
    <source>
        <dbReference type="Pfam" id="PF13524"/>
    </source>
</evidence>
<dbReference type="OrthoDB" id="110463at2"/>
<proteinExistence type="predicted"/>
<organism evidence="2 3">
    <name type="scientific">Beggiatoa alba B18LD</name>
    <dbReference type="NCBI Taxonomy" id="395493"/>
    <lineage>
        <taxon>Bacteria</taxon>
        <taxon>Pseudomonadati</taxon>
        <taxon>Pseudomonadota</taxon>
        <taxon>Gammaproteobacteria</taxon>
        <taxon>Thiotrichales</taxon>
        <taxon>Thiotrichaceae</taxon>
        <taxon>Beggiatoa</taxon>
    </lineage>
</organism>
<accession>I3CHP4</accession>
<protein>
    <recommendedName>
        <fullName evidence="1">Spore protein YkvP/CgeB glycosyl transferase-like domain-containing protein</fullName>
    </recommendedName>
</protein>
<dbReference type="Proteomes" id="UP000005744">
    <property type="component" value="Unassembled WGS sequence"/>
</dbReference>
<evidence type="ECO:0000313" key="3">
    <source>
        <dbReference type="Proteomes" id="UP000005744"/>
    </source>
</evidence>
<dbReference type="Pfam" id="PF13524">
    <property type="entry name" value="Glyco_trans_1_2"/>
    <property type="match status" value="1"/>
</dbReference>
<evidence type="ECO:0000313" key="2">
    <source>
        <dbReference type="EMBL" id="EIJ43137.1"/>
    </source>
</evidence>
<dbReference type="RefSeq" id="WP_002690080.1">
    <property type="nucleotide sequence ID" value="NZ_JH600070.1"/>
</dbReference>
<dbReference type="EMBL" id="JH600070">
    <property type="protein sequence ID" value="EIJ43137.1"/>
    <property type="molecule type" value="Genomic_DNA"/>
</dbReference>
<feature type="domain" description="Spore protein YkvP/CgeB glycosyl transferase-like" evidence="1">
    <location>
        <begin position="200"/>
        <end position="341"/>
    </location>
</feature>
<dbReference type="HOGENOM" id="CLU_067339_0_0_6"/>
<reference evidence="2 3" key="1">
    <citation type="submission" date="2011-11" db="EMBL/GenBank/DDBJ databases">
        <title>Improved High-Quality Draft sequence of Beggiatoa alba B18lD.</title>
        <authorList>
            <consortium name="US DOE Joint Genome Institute"/>
            <person name="Lucas S."/>
            <person name="Han J."/>
            <person name="Lapidus A."/>
            <person name="Cheng J.-F."/>
            <person name="Goodwin L."/>
            <person name="Pitluck S."/>
            <person name="Peters L."/>
            <person name="Mikhailova N."/>
            <person name="Held B."/>
            <person name="Detter J.C."/>
            <person name="Han C."/>
            <person name="Tapia R."/>
            <person name="Land M."/>
            <person name="Hauser L."/>
            <person name="Kyrpides N."/>
            <person name="Ivanova N."/>
            <person name="Pagani I."/>
            <person name="Samuel K."/>
            <person name="Teske A."/>
            <person name="Mueller J."/>
            <person name="Woyke T."/>
        </authorList>
    </citation>
    <scope>NUCLEOTIDE SEQUENCE [LARGE SCALE GENOMIC DNA]</scope>
    <source>
        <strain evidence="2 3">B18LD</strain>
    </source>
</reference>
<dbReference type="eggNOG" id="COG4641">
    <property type="taxonomic scope" value="Bacteria"/>
</dbReference>
<dbReference type="STRING" id="395493.BegalDRAFT_2283"/>
<dbReference type="AlphaFoldDB" id="I3CHP4"/>
<keyword evidence="3" id="KW-1185">Reference proteome</keyword>
<sequence>MKILFISDRLNADGRSYQRKCTFEELGYTVITYPAVPVEDVRKKPLFIDRVLWKLGFQRDLTHLNQQLPILAQQHQPDIIWIEKGNTVAPATLRRLKQLLPHSKLVSFSEDDMFARHNRCWFYTWGLKEYDIVFTTKSYNCQPNELPSLGAKKVVFIDKSYDAHTHYPRALSAEEQQNLGGDVGFIGSYEKERAESLLFLAKNGIKVRVWGTGHWQTLQGQSENLLIENKPLYGENYLKGLAAFKINLCFLRKANRDLQTDRTMEIPACGGFMLAERTEEHLRLFEEDKEAVYFSSESELLEKIRYYLSHETERQAIASAARVRCINSGYSHHERLKQMLAYL</sequence>
<dbReference type="InterPro" id="IPR055259">
    <property type="entry name" value="YkvP/CgeB_Glyco_trans-like"/>
</dbReference>
<name>I3CHP4_9GAMM</name>
<gene>
    <name evidence="2" type="ORF">BegalDRAFT_2283</name>
</gene>